<dbReference type="HAMAP" id="MF_00797">
    <property type="entry name" value="UPF0335"/>
    <property type="match status" value="1"/>
</dbReference>
<keyword evidence="2" id="KW-0175">Coiled coil</keyword>
<protein>
    <recommendedName>
        <fullName evidence="1">UPF0335 protein AGR3A_Cc250127</fullName>
    </recommendedName>
</protein>
<feature type="region of interest" description="Disordered" evidence="3">
    <location>
        <begin position="25"/>
        <end position="53"/>
    </location>
</feature>
<dbReference type="NCBIfam" id="NF010247">
    <property type="entry name" value="PRK13694.1"/>
    <property type="match status" value="1"/>
</dbReference>
<dbReference type="Proteomes" id="UP000191988">
    <property type="component" value="Unassembled WGS sequence"/>
</dbReference>
<evidence type="ECO:0000259" key="4">
    <source>
        <dbReference type="Pfam" id="PF10073"/>
    </source>
</evidence>
<accession>A0A1S7PE19</accession>
<keyword evidence="6" id="KW-1185">Reference proteome</keyword>
<evidence type="ECO:0000313" key="5">
    <source>
        <dbReference type="EMBL" id="CUX20028.1"/>
    </source>
</evidence>
<name>A0A1S7PE19_9HYPH</name>
<dbReference type="Pfam" id="PF10073">
    <property type="entry name" value="GapR_DNA-bd"/>
    <property type="match status" value="1"/>
</dbReference>
<reference evidence="6" key="1">
    <citation type="submission" date="2016-01" db="EMBL/GenBank/DDBJ databases">
        <authorList>
            <person name="Regsiter A."/>
            <person name="william w."/>
        </authorList>
    </citation>
    <scope>NUCLEOTIDE SEQUENCE [LARGE SCALE GENOMIC DNA]</scope>
    <source>
        <strain evidence="6">CFBP 6623</strain>
    </source>
</reference>
<evidence type="ECO:0000313" key="6">
    <source>
        <dbReference type="Proteomes" id="UP000191988"/>
    </source>
</evidence>
<evidence type="ECO:0000256" key="3">
    <source>
        <dbReference type="SAM" id="MobiDB-lite"/>
    </source>
</evidence>
<dbReference type="EMBL" id="FBWK01000018">
    <property type="protein sequence ID" value="CUX20028.1"/>
    <property type="molecule type" value="Genomic_DNA"/>
</dbReference>
<dbReference type="InterPro" id="IPR046367">
    <property type="entry name" value="GapR-like_DNA-bd"/>
</dbReference>
<feature type="coiled-coil region" evidence="2">
    <location>
        <begin position="55"/>
        <end position="89"/>
    </location>
</feature>
<dbReference type="InterPro" id="IPR018753">
    <property type="entry name" value="GapR-like"/>
</dbReference>
<proteinExistence type="inferred from homology"/>
<sequence>MSENMTFTIEAGHAKVLKQAARALTSTAKSKAHNPPLSGQSEAFSREETGEATVEGVAAAELRQIIERIERLEEEKSAISADIKDVIGEAKGRGYDTKAIRTIIRLRKKDANERIEEETILQTYMAALGME</sequence>
<evidence type="ECO:0000256" key="1">
    <source>
        <dbReference type="HAMAP-Rule" id="MF_00797"/>
    </source>
</evidence>
<gene>
    <name evidence="5" type="ORF">AGR3A_Cc250127</name>
</gene>
<organism evidence="5 6">
    <name type="scientific">Agrobacterium tomkonis CFBP 6623</name>
    <dbReference type="NCBI Taxonomy" id="1183432"/>
    <lineage>
        <taxon>Bacteria</taxon>
        <taxon>Pseudomonadati</taxon>
        <taxon>Pseudomonadota</taxon>
        <taxon>Alphaproteobacteria</taxon>
        <taxon>Hyphomicrobiales</taxon>
        <taxon>Rhizobiaceae</taxon>
        <taxon>Rhizobium/Agrobacterium group</taxon>
        <taxon>Agrobacterium</taxon>
        <taxon>Agrobacterium tumefaciens complex</taxon>
    </lineage>
</organism>
<feature type="domain" description="GapR-like DNA-binding" evidence="4">
    <location>
        <begin position="58"/>
        <end position="129"/>
    </location>
</feature>
<evidence type="ECO:0000256" key="2">
    <source>
        <dbReference type="SAM" id="Coils"/>
    </source>
</evidence>
<dbReference type="AlphaFoldDB" id="A0A1S7PE19"/>
<dbReference type="STRING" id="1183432.AGR3A_Cc250127"/>
<dbReference type="GO" id="GO:0003677">
    <property type="term" value="F:DNA binding"/>
    <property type="evidence" value="ECO:0007669"/>
    <property type="project" value="InterPro"/>
</dbReference>
<comment type="similarity">
    <text evidence="1">Belongs to the UPF0335 family.</text>
</comment>